<keyword evidence="2" id="KW-1185">Reference proteome</keyword>
<protein>
    <submittedName>
        <fullName evidence="1">Uncharacterized protein</fullName>
    </submittedName>
</protein>
<comment type="caution">
    <text evidence="1">The sequence shown here is derived from an EMBL/GenBank/DDBJ whole genome shotgun (WGS) entry which is preliminary data.</text>
</comment>
<sequence>MVRTAACEAPRKGREWEQCGIWVFCFSQITSSQNPYFLHMVLYMNIHGIPLCPLAQVIW</sequence>
<name>C0CYH2_9FIRM</name>
<dbReference type="HOGENOM" id="CLU_2952005_0_0_9"/>
<evidence type="ECO:0000313" key="1">
    <source>
        <dbReference type="EMBL" id="EEG55872.1"/>
    </source>
</evidence>
<organism evidence="1 2">
    <name type="scientific">[Clostridium] asparagiforme DSM 15981</name>
    <dbReference type="NCBI Taxonomy" id="518636"/>
    <lineage>
        <taxon>Bacteria</taxon>
        <taxon>Bacillati</taxon>
        <taxon>Bacillota</taxon>
        <taxon>Clostridia</taxon>
        <taxon>Lachnospirales</taxon>
        <taxon>Lachnospiraceae</taxon>
        <taxon>Enterocloster</taxon>
    </lineage>
</organism>
<accession>C0CYH2</accession>
<dbReference type="AlphaFoldDB" id="C0CYH2"/>
<dbReference type="EMBL" id="ACCJ01000112">
    <property type="protein sequence ID" value="EEG55872.1"/>
    <property type="molecule type" value="Genomic_DNA"/>
</dbReference>
<proteinExistence type="predicted"/>
<dbReference type="Proteomes" id="UP000004756">
    <property type="component" value="Unassembled WGS sequence"/>
</dbReference>
<reference evidence="1 2" key="1">
    <citation type="submission" date="2009-01" db="EMBL/GenBank/DDBJ databases">
        <authorList>
            <person name="Fulton L."/>
            <person name="Clifton S."/>
            <person name="Fulton B."/>
            <person name="Xu J."/>
            <person name="Minx P."/>
            <person name="Pepin K.H."/>
            <person name="Johnson M."/>
            <person name="Bhonagiri V."/>
            <person name="Nash W.E."/>
            <person name="Mardis E.R."/>
            <person name="Wilson R.K."/>
        </authorList>
    </citation>
    <scope>NUCLEOTIDE SEQUENCE [LARGE SCALE GENOMIC DNA]</scope>
    <source>
        <strain evidence="1 2">DSM 15981</strain>
    </source>
</reference>
<reference evidence="1 2" key="2">
    <citation type="submission" date="2009-02" db="EMBL/GenBank/DDBJ databases">
        <title>Draft genome sequence of Clostridium asparagiforme (DSM 15981).</title>
        <authorList>
            <person name="Sudarsanam P."/>
            <person name="Ley R."/>
            <person name="Guruge J."/>
            <person name="Turnbaugh P.J."/>
            <person name="Mahowald M."/>
            <person name="Liep D."/>
            <person name="Gordon J."/>
        </authorList>
    </citation>
    <scope>NUCLEOTIDE SEQUENCE [LARGE SCALE GENOMIC DNA]</scope>
    <source>
        <strain evidence="1 2">DSM 15981</strain>
    </source>
</reference>
<evidence type="ECO:0000313" key="2">
    <source>
        <dbReference type="Proteomes" id="UP000004756"/>
    </source>
</evidence>
<gene>
    <name evidence="1" type="ORF">CLOSTASPAR_02048</name>
</gene>